<feature type="region of interest" description="Disordered" evidence="1">
    <location>
        <begin position="19"/>
        <end position="77"/>
    </location>
</feature>
<sequence length="77" mass="8037">MGAEDKLRGVAAKLDETAEKLGGTSNVDSGVEVGYTEDSPEDRAQEAAGEQGVTLRRNADGSHTAVDESQQDSDINS</sequence>
<protein>
    <submittedName>
        <fullName evidence="2">Uncharacterized protein</fullName>
    </submittedName>
</protein>
<dbReference type="RefSeq" id="WP_350270349.1">
    <property type="nucleotide sequence ID" value="NZ_CP158281.1"/>
</dbReference>
<evidence type="ECO:0000256" key="1">
    <source>
        <dbReference type="SAM" id="MobiDB-lite"/>
    </source>
</evidence>
<dbReference type="AlphaFoldDB" id="A0AAU7UM35"/>
<dbReference type="EMBL" id="CP158281">
    <property type="protein sequence ID" value="XBV89462.1"/>
    <property type="molecule type" value="Genomic_DNA"/>
</dbReference>
<reference evidence="2" key="1">
    <citation type="submission" date="2024-06" db="EMBL/GenBank/DDBJ databases">
        <title>Brevibacterium koreense sp. nov., isolated from jogae-jeotgal, a Korean fermented seafood.</title>
        <authorList>
            <person name="Whon T.W."/>
            <person name="Nam S."/>
            <person name="Kim Y."/>
        </authorList>
    </citation>
    <scope>NUCLEOTIDE SEQUENCE</scope>
    <source>
        <strain evidence="2">CBA3109</strain>
    </source>
</reference>
<gene>
    <name evidence="2" type="ORF">AAFP32_01640</name>
</gene>
<dbReference type="KEGG" id="bkr:AAFP32_01640"/>
<evidence type="ECO:0000313" key="2">
    <source>
        <dbReference type="EMBL" id="XBV89462.1"/>
    </source>
</evidence>
<name>A0AAU7UM35_9MICO</name>
<organism evidence="2">
    <name type="scientific">Brevibacterium koreense</name>
    <dbReference type="NCBI Taxonomy" id="3140787"/>
    <lineage>
        <taxon>Bacteria</taxon>
        <taxon>Bacillati</taxon>
        <taxon>Actinomycetota</taxon>
        <taxon>Actinomycetes</taxon>
        <taxon>Micrococcales</taxon>
        <taxon>Brevibacteriaceae</taxon>
        <taxon>Brevibacterium</taxon>
    </lineage>
</organism>
<proteinExistence type="predicted"/>
<accession>A0AAU7UM35</accession>